<protein>
    <submittedName>
        <fullName evidence="3">SseB family protein</fullName>
    </submittedName>
</protein>
<proteinExistence type="predicted"/>
<dbReference type="Proteomes" id="UP001286174">
    <property type="component" value="Unassembled WGS sequence"/>
</dbReference>
<comment type="caution">
    <text evidence="3">The sequence shown here is derived from an EMBL/GenBank/DDBJ whole genome shotgun (WGS) entry which is preliminary data.</text>
</comment>
<feature type="transmembrane region" description="Helical" evidence="1">
    <location>
        <begin position="256"/>
        <end position="275"/>
    </location>
</feature>
<accession>A0AB35U3A0</accession>
<feature type="transmembrane region" description="Helical" evidence="1">
    <location>
        <begin position="7"/>
        <end position="25"/>
    </location>
</feature>
<sequence length="403" mass="45030">MKNQKAAYEGLAVMLVIAGAVMLVMTGIESLWSFVYVLCIVCGWYVWKEGRDMIQVEMGQRSVDAYRNGRNFRSIVMAAVLFVYANIRSLVLAGNSYLYAAGQLKWPVVGIIAACGIYAVMDEDGHKKPVKVPETVYYNKEKRRYTMLVEQSSLHETASLMGTVHGLMKAGDEVDVLLAGRSPVHVRVIGLKVNGASVQQAKDCHVEVKLDAAIAVEQFSVLSSLQAENRPLAKLENPLLRGMCYEYGRYIKDHQFMSLFLNALVHSSFVVPVMMDHLPQLVNGRMQFVENTRLGFMGVSRKDGGGAESFAIFTDEDALTRWKQLYLAGNQPKTLRVTFQDAVSIMWKGHQSMVINPFGPVYVFLTGELVDAITRQDSYIKEFGAPGEHGLSFVNQEDEHEHK</sequence>
<name>A0AB35U3A0_9FIRM</name>
<dbReference type="RefSeq" id="WP_370595834.1">
    <property type="nucleotide sequence ID" value="NZ_JALBUR010000008.1"/>
</dbReference>
<dbReference type="AlphaFoldDB" id="A0AB35U3A0"/>
<keyword evidence="1" id="KW-1133">Transmembrane helix</keyword>
<keyword evidence="4" id="KW-1185">Reference proteome</keyword>
<evidence type="ECO:0000313" key="3">
    <source>
        <dbReference type="EMBL" id="MDX8419394.1"/>
    </source>
</evidence>
<evidence type="ECO:0000313" key="4">
    <source>
        <dbReference type="Proteomes" id="UP001286174"/>
    </source>
</evidence>
<feature type="domain" description="SseB protein N-terminal" evidence="2">
    <location>
        <begin position="255"/>
        <end position="370"/>
    </location>
</feature>
<organism evidence="3 4">
    <name type="scientific">Grylomicrobium aquisgranensis</name>
    <dbReference type="NCBI Taxonomy" id="2926318"/>
    <lineage>
        <taxon>Bacteria</taxon>
        <taxon>Bacillati</taxon>
        <taxon>Bacillota</taxon>
        <taxon>Erysipelotrichia</taxon>
        <taxon>Erysipelotrichales</taxon>
        <taxon>Erysipelotrichaceae</taxon>
        <taxon>Grylomicrobium</taxon>
    </lineage>
</organism>
<dbReference type="Pfam" id="PF07179">
    <property type="entry name" value="SseB"/>
    <property type="match status" value="1"/>
</dbReference>
<gene>
    <name evidence="3" type="ORF">MOZ60_04710</name>
</gene>
<dbReference type="EMBL" id="JALBUR010000008">
    <property type="protein sequence ID" value="MDX8419394.1"/>
    <property type="molecule type" value="Genomic_DNA"/>
</dbReference>
<keyword evidence="1" id="KW-0812">Transmembrane</keyword>
<feature type="transmembrane region" description="Helical" evidence="1">
    <location>
        <begin position="104"/>
        <end position="121"/>
    </location>
</feature>
<dbReference type="InterPro" id="IPR009839">
    <property type="entry name" value="SseB_N"/>
</dbReference>
<feature type="transmembrane region" description="Helical" evidence="1">
    <location>
        <begin position="31"/>
        <end position="47"/>
    </location>
</feature>
<keyword evidence="1" id="KW-0472">Membrane</keyword>
<evidence type="ECO:0000259" key="2">
    <source>
        <dbReference type="Pfam" id="PF07179"/>
    </source>
</evidence>
<evidence type="ECO:0000256" key="1">
    <source>
        <dbReference type="SAM" id="Phobius"/>
    </source>
</evidence>
<feature type="transmembrane region" description="Helical" evidence="1">
    <location>
        <begin position="75"/>
        <end position="98"/>
    </location>
</feature>
<reference evidence="3 4" key="1">
    <citation type="submission" date="2022-03" db="EMBL/GenBank/DDBJ databases">
        <title>Novel taxa within the pig intestine.</title>
        <authorList>
            <person name="Wylensek D."/>
            <person name="Bishof K."/>
            <person name="Afrizal A."/>
            <person name="Clavel T."/>
        </authorList>
    </citation>
    <scope>NUCLEOTIDE SEQUENCE [LARGE SCALE GENOMIC DNA]</scope>
    <source>
        <strain evidence="3 4">CLA-KB-P133</strain>
    </source>
</reference>